<dbReference type="InterPro" id="IPR038989">
    <property type="entry name" value="UbiJ"/>
</dbReference>
<gene>
    <name evidence="3" type="ORF">DRB17_19400</name>
</gene>
<accession>A0A369T4B8</accession>
<evidence type="ECO:0000313" key="3">
    <source>
        <dbReference type="EMBL" id="RDD60190.1"/>
    </source>
</evidence>
<sequence length="233" mass="25500">MHMQANAEVRENVAGIARRITPITPLGWLARPLPVWPVERVLDELARRIVRRNPTLFDRLPLTEAARLRLLPLDLPWQIVIRVAQEGVRVSVLDKQTKSPACDASIEGPLERLVASASGDGDGDAMFFAGDIRVTGDTELILAIRNALDDADVDPAGELAAMTGPFAGMARRLGMMADRIYRNASSGLDLVRADITAPIAARVDAQGREVQRLRTEVERLNRRARRGVGETGS</sequence>
<dbReference type="PANTHER" id="PTHR38693:SF1">
    <property type="entry name" value="UBIQUINONE BIOSYNTHESIS ACCESSORY FACTOR UBIJ"/>
    <property type="match status" value="1"/>
</dbReference>
<keyword evidence="1" id="KW-0175">Coiled coil</keyword>
<dbReference type="SUPFAM" id="SSF55718">
    <property type="entry name" value="SCP-like"/>
    <property type="match status" value="1"/>
</dbReference>
<dbReference type="Proteomes" id="UP000253941">
    <property type="component" value="Unassembled WGS sequence"/>
</dbReference>
<feature type="coiled-coil region" evidence="1">
    <location>
        <begin position="203"/>
        <end position="230"/>
    </location>
</feature>
<dbReference type="EMBL" id="QPMH01000037">
    <property type="protein sequence ID" value="RDD60190.1"/>
    <property type="molecule type" value="Genomic_DNA"/>
</dbReference>
<keyword evidence="4" id="KW-1185">Reference proteome</keyword>
<protein>
    <recommendedName>
        <fullName evidence="2">SCP2 domain-containing protein</fullName>
    </recommendedName>
</protein>
<dbReference type="InterPro" id="IPR003033">
    <property type="entry name" value="SCP2_sterol-bd_dom"/>
</dbReference>
<dbReference type="GO" id="GO:0006744">
    <property type="term" value="P:ubiquinone biosynthetic process"/>
    <property type="evidence" value="ECO:0007669"/>
    <property type="project" value="InterPro"/>
</dbReference>
<evidence type="ECO:0000256" key="1">
    <source>
        <dbReference type="SAM" id="Coils"/>
    </source>
</evidence>
<feature type="domain" description="SCP2" evidence="2">
    <location>
        <begin position="67"/>
        <end position="149"/>
    </location>
</feature>
<dbReference type="PANTHER" id="PTHR38693">
    <property type="entry name" value="UBIQUINONE BIOSYNTHESIS PROTEIN UBIJ"/>
    <property type="match status" value="1"/>
</dbReference>
<reference evidence="3 4" key="1">
    <citation type="submission" date="2018-07" db="EMBL/GenBank/DDBJ databases">
        <title>Venubactetium sediminum gen. nov., sp. nov., isolated from a marine solar saltern.</title>
        <authorList>
            <person name="Wang S."/>
        </authorList>
    </citation>
    <scope>NUCLEOTIDE SEQUENCE [LARGE SCALE GENOMIC DNA]</scope>
    <source>
        <strain evidence="3 4">WD2A32</strain>
    </source>
</reference>
<name>A0A369T4B8_9PROT</name>
<evidence type="ECO:0000259" key="2">
    <source>
        <dbReference type="Pfam" id="PF02036"/>
    </source>
</evidence>
<comment type="caution">
    <text evidence="3">The sequence shown here is derived from an EMBL/GenBank/DDBJ whole genome shotgun (WGS) entry which is preliminary data.</text>
</comment>
<dbReference type="Pfam" id="PF02036">
    <property type="entry name" value="SCP2"/>
    <property type="match status" value="1"/>
</dbReference>
<dbReference type="InterPro" id="IPR036527">
    <property type="entry name" value="SCP2_sterol-bd_dom_sf"/>
</dbReference>
<organism evidence="3 4">
    <name type="scientific">Ferruginivarius sediminum</name>
    <dbReference type="NCBI Taxonomy" id="2661937"/>
    <lineage>
        <taxon>Bacteria</taxon>
        <taxon>Pseudomonadati</taxon>
        <taxon>Pseudomonadota</taxon>
        <taxon>Alphaproteobacteria</taxon>
        <taxon>Rhodospirillales</taxon>
        <taxon>Rhodospirillaceae</taxon>
        <taxon>Ferruginivarius</taxon>
    </lineage>
</organism>
<proteinExistence type="predicted"/>
<dbReference type="AlphaFoldDB" id="A0A369T4B8"/>
<evidence type="ECO:0000313" key="4">
    <source>
        <dbReference type="Proteomes" id="UP000253941"/>
    </source>
</evidence>